<feature type="domain" description="RING-type" evidence="7">
    <location>
        <begin position="164"/>
        <end position="203"/>
    </location>
</feature>
<keyword evidence="3" id="KW-0479">Metal-binding</keyword>
<dbReference type="GO" id="GO:0008270">
    <property type="term" value="F:zinc ion binding"/>
    <property type="evidence" value="ECO:0007669"/>
    <property type="project" value="UniProtKB-KW"/>
</dbReference>
<dbReference type="GO" id="GO:0016567">
    <property type="term" value="P:protein ubiquitination"/>
    <property type="evidence" value="ECO:0000318"/>
    <property type="project" value="GO_Central"/>
</dbReference>
<reference evidence="9" key="3">
    <citation type="submission" date="2015-04" db="UniProtKB">
        <authorList>
            <consortium name="EnsemblPlants"/>
        </authorList>
    </citation>
    <scope>IDENTIFICATION</scope>
    <source>
        <strain evidence="9">cv. Jemalong A17</strain>
    </source>
</reference>
<dbReference type="OMA" id="FNVEFEY"/>
<dbReference type="PANTHER" id="PTHR15710">
    <property type="entry name" value="E3 UBIQUITIN-PROTEIN LIGASE PRAJA"/>
    <property type="match status" value="1"/>
</dbReference>
<keyword evidence="4 6" id="KW-0863">Zinc-finger</keyword>
<evidence type="ECO:0000256" key="5">
    <source>
        <dbReference type="ARBA" id="ARBA00022833"/>
    </source>
</evidence>
<dbReference type="HOGENOM" id="CLU_111353_0_0_1"/>
<dbReference type="Pfam" id="PF13639">
    <property type="entry name" value="zf-RING_2"/>
    <property type="match status" value="1"/>
</dbReference>
<evidence type="ECO:0000313" key="9">
    <source>
        <dbReference type="EnsemblPlants" id="AES97991"/>
    </source>
</evidence>
<dbReference type="PROSITE" id="PS50089">
    <property type="entry name" value="ZF_RING_2"/>
    <property type="match status" value="1"/>
</dbReference>
<gene>
    <name evidence="9" type="primary">11431540</name>
    <name evidence="8" type="ordered locus">MTR_5g062820</name>
</gene>
<proteinExistence type="predicted"/>
<dbReference type="GO" id="GO:0005737">
    <property type="term" value="C:cytoplasm"/>
    <property type="evidence" value="ECO:0000318"/>
    <property type="project" value="GO_Central"/>
</dbReference>
<evidence type="ECO:0000313" key="10">
    <source>
        <dbReference type="Proteomes" id="UP000002051"/>
    </source>
</evidence>
<dbReference type="PANTHER" id="PTHR15710:SF194">
    <property type="entry name" value="RING_U-BOX SUPERFAMILY PROTEIN"/>
    <property type="match status" value="1"/>
</dbReference>
<name>G7KA89_MEDTR</name>
<reference evidence="8 10" key="2">
    <citation type="journal article" date="2014" name="BMC Genomics">
        <title>An improved genome release (version Mt4.0) for the model legume Medicago truncatula.</title>
        <authorList>
            <person name="Tang H."/>
            <person name="Krishnakumar V."/>
            <person name="Bidwell S."/>
            <person name="Rosen B."/>
            <person name="Chan A."/>
            <person name="Zhou S."/>
            <person name="Gentzbittel L."/>
            <person name="Childs K.L."/>
            <person name="Yandell M."/>
            <person name="Gundlach H."/>
            <person name="Mayer K.F."/>
            <person name="Schwartz D.C."/>
            <person name="Town C.D."/>
        </authorList>
    </citation>
    <scope>GENOME REANNOTATION</scope>
    <source>
        <strain evidence="9 10">cv. Jemalong A17</strain>
    </source>
</reference>
<dbReference type="InterPro" id="IPR001841">
    <property type="entry name" value="Znf_RING"/>
</dbReference>
<comment type="catalytic activity">
    <reaction evidence="1">
        <text>S-ubiquitinyl-[E2 ubiquitin-conjugating enzyme]-L-cysteine + [acceptor protein]-L-lysine = [E2 ubiquitin-conjugating enzyme]-L-cysteine + N(6)-ubiquitinyl-[acceptor protein]-L-lysine.</text>
        <dbReference type="EC" id="2.3.2.27"/>
    </reaction>
</comment>
<accession>G7KA89</accession>
<evidence type="ECO:0000256" key="4">
    <source>
        <dbReference type="ARBA" id="ARBA00022771"/>
    </source>
</evidence>
<dbReference type="PaxDb" id="3880-AES97991"/>
<dbReference type="SMART" id="SM00184">
    <property type="entry name" value="RING"/>
    <property type="match status" value="1"/>
</dbReference>
<protein>
    <recommendedName>
        <fullName evidence="2">RING-type E3 ubiquitin transferase</fullName>
        <ecNumber evidence="2">2.3.2.27</ecNumber>
    </recommendedName>
</protein>
<dbReference type="EMBL" id="CM001221">
    <property type="protein sequence ID" value="AES97991.1"/>
    <property type="molecule type" value="Genomic_DNA"/>
</dbReference>
<organism evidence="8 10">
    <name type="scientific">Medicago truncatula</name>
    <name type="common">Barrel medic</name>
    <name type="synonym">Medicago tribuloides</name>
    <dbReference type="NCBI Taxonomy" id="3880"/>
    <lineage>
        <taxon>Eukaryota</taxon>
        <taxon>Viridiplantae</taxon>
        <taxon>Streptophyta</taxon>
        <taxon>Embryophyta</taxon>
        <taxon>Tracheophyta</taxon>
        <taxon>Spermatophyta</taxon>
        <taxon>Magnoliopsida</taxon>
        <taxon>eudicotyledons</taxon>
        <taxon>Gunneridae</taxon>
        <taxon>Pentapetalae</taxon>
        <taxon>rosids</taxon>
        <taxon>fabids</taxon>
        <taxon>Fabales</taxon>
        <taxon>Fabaceae</taxon>
        <taxon>Papilionoideae</taxon>
        <taxon>50 kb inversion clade</taxon>
        <taxon>NPAAA clade</taxon>
        <taxon>Hologalegina</taxon>
        <taxon>IRL clade</taxon>
        <taxon>Trifolieae</taxon>
        <taxon>Medicago</taxon>
    </lineage>
</organism>
<dbReference type="AlphaFoldDB" id="G7KA89"/>
<evidence type="ECO:0000256" key="3">
    <source>
        <dbReference type="ARBA" id="ARBA00022723"/>
    </source>
</evidence>
<dbReference type="EC" id="2.3.2.27" evidence="2"/>
<dbReference type="KEGG" id="mtr:11431540"/>
<keyword evidence="10" id="KW-1185">Reference proteome</keyword>
<dbReference type="Gene3D" id="3.30.40.10">
    <property type="entry name" value="Zinc/RING finger domain, C3HC4 (zinc finger)"/>
    <property type="match status" value="1"/>
</dbReference>
<keyword evidence="5" id="KW-0862">Zinc</keyword>
<dbReference type="Proteomes" id="UP000002051">
    <property type="component" value="Chromosome 5"/>
</dbReference>
<evidence type="ECO:0000259" key="7">
    <source>
        <dbReference type="PROSITE" id="PS50089"/>
    </source>
</evidence>
<dbReference type="InterPro" id="IPR013083">
    <property type="entry name" value="Znf_RING/FYVE/PHD"/>
</dbReference>
<dbReference type="EnsemblPlants" id="AES97991">
    <property type="protein sequence ID" value="AES97991"/>
    <property type="gene ID" value="MTR_5g062820"/>
</dbReference>
<evidence type="ECO:0000256" key="2">
    <source>
        <dbReference type="ARBA" id="ARBA00012483"/>
    </source>
</evidence>
<evidence type="ECO:0000313" key="8">
    <source>
        <dbReference type="EMBL" id="AES97991.1"/>
    </source>
</evidence>
<dbReference type="SUPFAM" id="SSF57850">
    <property type="entry name" value="RING/U-box"/>
    <property type="match status" value="1"/>
</dbReference>
<dbReference type="OrthoDB" id="1412060at2759"/>
<reference evidence="8 10" key="1">
    <citation type="journal article" date="2011" name="Nature">
        <title>The Medicago genome provides insight into the evolution of rhizobial symbioses.</title>
        <authorList>
            <person name="Young N.D."/>
            <person name="Debelle F."/>
            <person name="Oldroyd G.E."/>
            <person name="Geurts R."/>
            <person name="Cannon S.B."/>
            <person name="Udvardi M.K."/>
            <person name="Benedito V.A."/>
            <person name="Mayer K.F."/>
            <person name="Gouzy J."/>
            <person name="Schoof H."/>
            <person name="Van de Peer Y."/>
            <person name="Proost S."/>
            <person name="Cook D.R."/>
            <person name="Meyers B.C."/>
            <person name="Spannagl M."/>
            <person name="Cheung F."/>
            <person name="De Mita S."/>
            <person name="Krishnakumar V."/>
            <person name="Gundlach H."/>
            <person name="Zhou S."/>
            <person name="Mudge J."/>
            <person name="Bharti A.K."/>
            <person name="Murray J.D."/>
            <person name="Naoumkina M.A."/>
            <person name="Rosen B."/>
            <person name="Silverstein K.A."/>
            <person name="Tang H."/>
            <person name="Rombauts S."/>
            <person name="Zhao P.X."/>
            <person name="Zhou P."/>
            <person name="Barbe V."/>
            <person name="Bardou P."/>
            <person name="Bechner M."/>
            <person name="Bellec A."/>
            <person name="Berger A."/>
            <person name="Berges H."/>
            <person name="Bidwell S."/>
            <person name="Bisseling T."/>
            <person name="Choisne N."/>
            <person name="Couloux A."/>
            <person name="Denny R."/>
            <person name="Deshpande S."/>
            <person name="Dai X."/>
            <person name="Doyle J.J."/>
            <person name="Dudez A.M."/>
            <person name="Farmer A.D."/>
            <person name="Fouteau S."/>
            <person name="Franken C."/>
            <person name="Gibelin C."/>
            <person name="Gish J."/>
            <person name="Goldstein S."/>
            <person name="Gonzalez A.J."/>
            <person name="Green P.J."/>
            <person name="Hallab A."/>
            <person name="Hartog M."/>
            <person name="Hua A."/>
            <person name="Humphray S.J."/>
            <person name="Jeong D.H."/>
            <person name="Jing Y."/>
            <person name="Jocker A."/>
            <person name="Kenton S.M."/>
            <person name="Kim D.J."/>
            <person name="Klee K."/>
            <person name="Lai H."/>
            <person name="Lang C."/>
            <person name="Lin S."/>
            <person name="Macmil S.L."/>
            <person name="Magdelenat G."/>
            <person name="Matthews L."/>
            <person name="McCorrison J."/>
            <person name="Monaghan E.L."/>
            <person name="Mun J.H."/>
            <person name="Najar F.Z."/>
            <person name="Nicholson C."/>
            <person name="Noirot C."/>
            <person name="O'Bleness M."/>
            <person name="Paule C.R."/>
            <person name="Poulain J."/>
            <person name="Prion F."/>
            <person name="Qin B."/>
            <person name="Qu C."/>
            <person name="Retzel E.F."/>
            <person name="Riddle C."/>
            <person name="Sallet E."/>
            <person name="Samain S."/>
            <person name="Samson N."/>
            <person name="Sanders I."/>
            <person name="Saurat O."/>
            <person name="Scarpelli C."/>
            <person name="Schiex T."/>
            <person name="Segurens B."/>
            <person name="Severin A.J."/>
            <person name="Sherrier D.J."/>
            <person name="Shi R."/>
            <person name="Sims S."/>
            <person name="Singer S.R."/>
            <person name="Sinharoy S."/>
            <person name="Sterck L."/>
            <person name="Viollet A."/>
            <person name="Wang B.B."/>
            <person name="Wang K."/>
            <person name="Wang M."/>
            <person name="Wang X."/>
            <person name="Warfsmann J."/>
            <person name="Weissenbach J."/>
            <person name="White D.D."/>
            <person name="White J.D."/>
            <person name="Wiley G.B."/>
            <person name="Wincker P."/>
            <person name="Xing Y."/>
            <person name="Yang L."/>
            <person name="Yao Z."/>
            <person name="Ying F."/>
            <person name="Zhai J."/>
            <person name="Zhou L."/>
            <person name="Zuber A."/>
            <person name="Denarie J."/>
            <person name="Dixon R.A."/>
            <person name="May G.D."/>
            <person name="Schwartz D.C."/>
            <person name="Rogers J."/>
            <person name="Quetier F."/>
            <person name="Town C.D."/>
            <person name="Roe B.A."/>
        </authorList>
    </citation>
    <scope>NUCLEOTIDE SEQUENCE [LARGE SCALE GENOMIC DNA]</scope>
    <source>
        <strain evidence="8">A17</strain>
        <strain evidence="9 10">cv. Jemalong A17</strain>
    </source>
</reference>
<evidence type="ECO:0000256" key="6">
    <source>
        <dbReference type="PROSITE-ProRule" id="PRU00175"/>
    </source>
</evidence>
<dbReference type="GO" id="GO:0061630">
    <property type="term" value="F:ubiquitin protein ligase activity"/>
    <property type="evidence" value="ECO:0000318"/>
    <property type="project" value="GO_Central"/>
</dbReference>
<sequence length="212" mass="24470">MDDYYCYAYPDITFTNTQNISSCPNEKYFNVEFEYTNMYVLSERNFETFSDTKLYKFSNVSKDQIMQESTIVSWLSQMDVPEDAFRYVVADIFKCARDMVNGVYKNQRVLSIRVVLSITRASEDDTDDDDEEVDGDEENNGLIPAAKSCIDELEVVKVEKVEECAICLNDVIVGVAMPCLSHTFHMKCIRRWLNRGNSCPLCRIQLPTRTSK</sequence>
<evidence type="ECO:0000256" key="1">
    <source>
        <dbReference type="ARBA" id="ARBA00000900"/>
    </source>
</evidence>
<dbReference type="eggNOG" id="KOG0800">
    <property type="taxonomic scope" value="Eukaryota"/>
</dbReference>